<dbReference type="CDD" id="cd02440">
    <property type="entry name" value="AdoMet_MTases"/>
    <property type="match status" value="1"/>
</dbReference>
<dbReference type="Pfam" id="PF13489">
    <property type="entry name" value="Methyltransf_23"/>
    <property type="match status" value="1"/>
</dbReference>
<accession>A0A0F9QWK1</accession>
<comment type="caution">
    <text evidence="1">The sequence shown here is derived from an EMBL/GenBank/DDBJ whole genome shotgun (WGS) entry which is preliminary data.</text>
</comment>
<protein>
    <recommendedName>
        <fullName evidence="2">Methyltransferase domain-containing protein</fullName>
    </recommendedName>
</protein>
<organism evidence="1">
    <name type="scientific">marine sediment metagenome</name>
    <dbReference type="NCBI Taxonomy" id="412755"/>
    <lineage>
        <taxon>unclassified sequences</taxon>
        <taxon>metagenomes</taxon>
        <taxon>ecological metagenomes</taxon>
    </lineage>
</organism>
<dbReference type="EMBL" id="LAZR01003513">
    <property type="protein sequence ID" value="KKN17496.1"/>
    <property type="molecule type" value="Genomic_DNA"/>
</dbReference>
<name>A0A0F9QWK1_9ZZZZ</name>
<gene>
    <name evidence="1" type="ORF">LCGC14_0965210</name>
</gene>
<reference evidence="1" key="1">
    <citation type="journal article" date="2015" name="Nature">
        <title>Complex archaea that bridge the gap between prokaryotes and eukaryotes.</title>
        <authorList>
            <person name="Spang A."/>
            <person name="Saw J.H."/>
            <person name="Jorgensen S.L."/>
            <person name="Zaremba-Niedzwiedzka K."/>
            <person name="Martijn J."/>
            <person name="Lind A.E."/>
            <person name="van Eijk R."/>
            <person name="Schleper C."/>
            <person name="Guy L."/>
            <person name="Ettema T.J."/>
        </authorList>
    </citation>
    <scope>NUCLEOTIDE SEQUENCE</scope>
</reference>
<dbReference type="AlphaFoldDB" id="A0A0F9QWK1"/>
<proteinExistence type="predicted"/>
<sequence length="250" mass="29781">MKNKRRRIETYYVKNSYIPNEINKILDIKFSETYWNKKRIVLSYYYQHNVYQFALELIKKNGINSIIDVGCGVGSKLKLIYDKFPHLNYIGIDQKNAIEYCERNHNFGKWYIDDLENPQLGSAKIKGDLVISSDVIEHLNKPTTLLKYLKSVAKEDGLILISTPERDLLRGKDCFKCPNKYHIREWNAFEFKKYIESNGFKILMHEMVFPIKITFSLKIEYLITFYSEFIKRILYRKPLKYNQLLLLKCS</sequence>
<evidence type="ECO:0000313" key="1">
    <source>
        <dbReference type="EMBL" id="KKN17496.1"/>
    </source>
</evidence>
<dbReference type="SUPFAM" id="SSF53335">
    <property type="entry name" value="S-adenosyl-L-methionine-dependent methyltransferases"/>
    <property type="match status" value="1"/>
</dbReference>
<dbReference type="Gene3D" id="3.40.50.150">
    <property type="entry name" value="Vaccinia Virus protein VP39"/>
    <property type="match status" value="1"/>
</dbReference>
<dbReference type="InterPro" id="IPR029063">
    <property type="entry name" value="SAM-dependent_MTases_sf"/>
</dbReference>
<evidence type="ECO:0008006" key="2">
    <source>
        <dbReference type="Google" id="ProtNLM"/>
    </source>
</evidence>